<feature type="transmembrane region" description="Helical" evidence="12">
    <location>
        <begin position="9"/>
        <end position="31"/>
    </location>
</feature>
<evidence type="ECO:0000256" key="9">
    <source>
        <dbReference type="ARBA" id="ARBA00023136"/>
    </source>
</evidence>
<dbReference type="AlphaFoldDB" id="A0A7V4XQI9"/>
<evidence type="ECO:0000256" key="12">
    <source>
        <dbReference type="SAM" id="Phobius"/>
    </source>
</evidence>
<evidence type="ECO:0000256" key="4">
    <source>
        <dbReference type="ARBA" id="ARBA00022723"/>
    </source>
</evidence>
<evidence type="ECO:0000256" key="5">
    <source>
        <dbReference type="ARBA" id="ARBA00022989"/>
    </source>
</evidence>
<evidence type="ECO:0000256" key="10">
    <source>
        <dbReference type="ARBA" id="ARBA00023157"/>
    </source>
</evidence>
<keyword evidence="9 12" id="KW-0472">Membrane</keyword>
<feature type="transmembrane region" description="Helical" evidence="12">
    <location>
        <begin position="276"/>
        <end position="298"/>
    </location>
</feature>
<evidence type="ECO:0000256" key="7">
    <source>
        <dbReference type="ARBA" id="ARBA00023004"/>
    </source>
</evidence>
<keyword evidence="2" id="KW-1003">Cell membrane</keyword>
<organism evidence="13">
    <name type="scientific">Acidobacterium capsulatum</name>
    <dbReference type="NCBI Taxonomy" id="33075"/>
    <lineage>
        <taxon>Bacteria</taxon>
        <taxon>Pseudomonadati</taxon>
        <taxon>Acidobacteriota</taxon>
        <taxon>Terriglobia</taxon>
        <taxon>Terriglobales</taxon>
        <taxon>Acidobacteriaceae</taxon>
        <taxon>Acidobacterium</taxon>
    </lineage>
</organism>
<keyword evidence="4" id="KW-0479">Metal-binding</keyword>
<evidence type="ECO:0000256" key="8">
    <source>
        <dbReference type="ARBA" id="ARBA00023133"/>
    </source>
</evidence>
<comment type="pathway">
    <text evidence="11">Porphyrin-containing compound metabolism.</text>
</comment>
<evidence type="ECO:0000256" key="1">
    <source>
        <dbReference type="ARBA" id="ARBA00004141"/>
    </source>
</evidence>
<evidence type="ECO:0000313" key="13">
    <source>
        <dbReference type="EMBL" id="HGY93296.1"/>
    </source>
</evidence>
<dbReference type="PANTHER" id="PTHR35457">
    <property type="entry name" value="HEME A SYNTHASE"/>
    <property type="match status" value="1"/>
</dbReference>
<name>A0A7V4XQI9_9BACT</name>
<dbReference type="GO" id="GO:0016020">
    <property type="term" value="C:membrane"/>
    <property type="evidence" value="ECO:0007669"/>
    <property type="project" value="UniProtKB-SubCell"/>
</dbReference>
<comment type="subcellular location">
    <subcellularLocation>
        <location evidence="1">Membrane</location>
        <topology evidence="1">Multi-pass membrane protein</topology>
    </subcellularLocation>
</comment>
<gene>
    <name evidence="13" type="ORF">ENW50_01195</name>
</gene>
<keyword evidence="8" id="KW-0350">Heme biosynthesis</keyword>
<dbReference type="InterPro" id="IPR003780">
    <property type="entry name" value="COX15/CtaA_fam"/>
</dbReference>
<keyword evidence="3 12" id="KW-0812">Transmembrane</keyword>
<keyword evidence="6" id="KW-0560">Oxidoreductase</keyword>
<keyword evidence="5 12" id="KW-1133">Transmembrane helix</keyword>
<dbReference type="GO" id="GO:0006784">
    <property type="term" value="P:heme A biosynthetic process"/>
    <property type="evidence" value="ECO:0007669"/>
    <property type="project" value="InterPro"/>
</dbReference>
<protein>
    <submittedName>
        <fullName evidence="13">Cytochrome oxidase assembly protein</fullName>
    </submittedName>
</protein>
<dbReference type="PANTHER" id="PTHR35457:SF1">
    <property type="entry name" value="HEME A SYNTHASE"/>
    <property type="match status" value="1"/>
</dbReference>
<dbReference type="InterPro" id="IPR050450">
    <property type="entry name" value="COX15/CtaA_HemeA_synthase"/>
</dbReference>
<proteinExistence type="predicted"/>
<dbReference type="GO" id="GO:0046872">
    <property type="term" value="F:metal ion binding"/>
    <property type="evidence" value="ECO:0007669"/>
    <property type="project" value="UniProtKB-KW"/>
</dbReference>
<accession>A0A7V4XQI9</accession>
<feature type="transmembrane region" description="Helical" evidence="12">
    <location>
        <begin position="60"/>
        <end position="81"/>
    </location>
</feature>
<feature type="transmembrane region" description="Helical" evidence="12">
    <location>
        <begin position="246"/>
        <end position="270"/>
    </location>
</feature>
<dbReference type="GO" id="GO:0016491">
    <property type="term" value="F:oxidoreductase activity"/>
    <property type="evidence" value="ECO:0007669"/>
    <property type="project" value="UniProtKB-KW"/>
</dbReference>
<reference evidence="13" key="1">
    <citation type="journal article" date="2020" name="mSystems">
        <title>Genome- and Community-Level Interaction Insights into Carbon Utilization and Element Cycling Functions of Hydrothermarchaeota in Hydrothermal Sediment.</title>
        <authorList>
            <person name="Zhou Z."/>
            <person name="Liu Y."/>
            <person name="Xu W."/>
            <person name="Pan J."/>
            <person name="Luo Z.H."/>
            <person name="Li M."/>
        </authorList>
    </citation>
    <scope>NUCLEOTIDE SEQUENCE [LARGE SCALE GENOMIC DNA]</scope>
    <source>
        <strain evidence="13">SpSt-855</strain>
    </source>
</reference>
<feature type="transmembrane region" description="Helical" evidence="12">
    <location>
        <begin position="93"/>
        <end position="116"/>
    </location>
</feature>
<keyword evidence="7" id="KW-0408">Iron</keyword>
<evidence type="ECO:0000256" key="2">
    <source>
        <dbReference type="ARBA" id="ARBA00022475"/>
    </source>
</evidence>
<dbReference type="EMBL" id="DTKL01000010">
    <property type="protein sequence ID" value="HGY93296.1"/>
    <property type="molecule type" value="Genomic_DNA"/>
</dbReference>
<dbReference type="Pfam" id="PF02628">
    <property type="entry name" value="COX15-CtaA"/>
    <property type="match status" value="1"/>
</dbReference>
<keyword evidence="10" id="KW-1015">Disulfide bond</keyword>
<comment type="caution">
    <text evidence="13">The sequence shown here is derived from an EMBL/GenBank/DDBJ whole genome shotgun (WGS) entry which is preliminary data.</text>
</comment>
<feature type="transmembrane region" description="Helical" evidence="12">
    <location>
        <begin position="128"/>
        <end position="151"/>
    </location>
</feature>
<evidence type="ECO:0000256" key="11">
    <source>
        <dbReference type="ARBA" id="ARBA00023444"/>
    </source>
</evidence>
<sequence>MPSLALRRFAWLVTAYTVLVIVWGGAVTATGSGNGCGEHWPLCDGRVVVHHPALTTMIEYAHRLSSGLFLILVAALMVWTLMRTERKHLARILSVVGLVLTVNEALLGAGLVMFGYTDNKESLARTLYFALHFTNTFLLLAAVAGTAHFLSRREAYRRDRLRLRALGFALPGLIAILAVGVTGSLAALGDSIYPATSLGSALRADFAGHGSLLIRLRWLHPAIALLAGAFLLWLVAGAVQKPALRMLGVGLMALLGLQYCLGVADVLLLAPTWVQLLHLLGADVLWIVTLLISMRLCVVDGAASLRG</sequence>
<feature type="transmembrane region" description="Helical" evidence="12">
    <location>
        <begin position="163"/>
        <end position="188"/>
    </location>
</feature>
<evidence type="ECO:0000256" key="3">
    <source>
        <dbReference type="ARBA" id="ARBA00022692"/>
    </source>
</evidence>
<evidence type="ECO:0000256" key="6">
    <source>
        <dbReference type="ARBA" id="ARBA00023002"/>
    </source>
</evidence>
<feature type="transmembrane region" description="Helical" evidence="12">
    <location>
        <begin position="218"/>
        <end position="239"/>
    </location>
</feature>